<keyword evidence="2" id="KW-0378">Hydrolase</keyword>
<accession>A0ABY5MNX2</accession>
<gene>
    <name evidence="2" type="primary">ybfF</name>
    <name evidence="2" type="ORF">NTH_03471</name>
</gene>
<name>A0ABY5MNX2_9HYPH</name>
<dbReference type="Proteomes" id="UP001342418">
    <property type="component" value="Chromosome"/>
</dbReference>
<proteinExistence type="predicted"/>
<dbReference type="InterPro" id="IPR000073">
    <property type="entry name" value="AB_hydrolase_1"/>
</dbReference>
<dbReference type="RefSeq" id="WP_338531170.1">
    <property type="nucleotide sequence ID" value="NZ_CP030941.1"/>
</dbReference>
<dbReference type="InterPro" id="IPR029058">
    <property type="entry name" value="AB_hydrolase_fold"/>
</dbReference>
<dbReference type="PANTHER" id="PTHR43194">
    <property type="entry name" value="HYDROLASE ALPHA/BETA FOLD FAMILY"/>
    <property type="match status" value="1"/>
</dbReference>
<dbReference type="InterPro" id="IPR050228">
    <property type="entry name" value="Carboxylesterase_BioH"/>
</dbReference>
<dbReference type="EMBL" id="CP030941">
    <property type="protein sequence ID" value="UUP18984.1"/>
    <property type="molecule type" value="Genomic_DNA"/>
</dbReference>
<dbReference type="GO" id="GO:0016787">
    <property type="term" value="F:hydrolase activity"/>
    <property type="evidence" value="ECO:0007669"/>
    <property type="project" value="UniProtKB-KW"/>
</dbReference>
<evidence type="ECO:0000313" key="2">
    <source>
        <dbReference type="EMBL" id="UUP18984.1"/>
    </source>
</evidence>
<protein>
    <submittedName>
        <fullName evidence="2">Esterase YbfF</fullName>
        <ecNumber evidence="2">3.1.-.-</ecNumber>
    </submittedName>
</protein>
<feature type="domain" description="AB hydrolase-1" evidence="1">
    <location>
        <begin position="37"/>
        <end position="143"/>
    </location>
</feature>
<dbReference type="Pfam" id="PF00561">
    <property type="entry name" value="Abhydrolase_1"/>
    <property type="match status" value="1"/>
</dbReference>
<reference evidence="2 3" key="1">
    <citation type="submission" date="2018-07" db="EMBL/GenBank/DDBJ databases">
        <title>Genome sequence of Nitratireductor thuwali#1536.</title>
        <authorList>
            <person name="Michoud G."/>
            <person name="Merlino G."/>
            <person name="Sefrji F.O."/>
            <person name="Daffonchio D."/>
        </authorList>
    </citation>
    <scope>NUCLEOTIDE SEQUENCE [LARGE SCALE GENOMIC DNA]</scope>
    <source>
        <strain evidence="3">Nit1536</strain>
    </source>
</reference>
<dbReference type="PANTHER" id="PTHR43194:SF2">
    <property type="entry name" value="PEROXISOMAL MEMBRANE PROTEIN LPX1"/>
    <property type="match status" value="1"/>
</dbReference>
<dbReference type="EC" id="3.1.-.-" evidence="2"/>
<evidence type="ECO:0000259" key="1">
    <source>
        <dbReference type="Pfam" id="PF00561"/>
    </source>
</evidence>
<keyword evidence="3" id="KW-1185">Reference proteome</keyword>
<evidence type="ECO:0000313" key="3">
    <source>
        <dbReference type="Proteomes" id="UP001342418"/>
    </source>
</evidence>
<organism evidence="2 3">
    <name type="scientific">Nitratireductor thuwali</name>
    <dbReference type="NCBI Taxonomy" id="2267699"/>
    <lineage>
        <taxon>Bacteria</taxon>
        <taxon>Pseudomonadati</taxon>
        <taxon>Pseudomonadota</taxon>
        <taxon>Alphaproteobacteria</taxon>
        <taxon>Hyphomicrobiales</taxon>
        <taxon>Phyllobacteriaceae</taxon>
        <taxon>Nitratireductor</taxon>
    </lineage>
</organism>
<dbReference type="Gene3D" id="3.40.50.1820">
    <property type="entry name" value="alpha/beta hydrolase"/>
    <property type="match status" value="1"/>
</dbReference>
<dbReference type="SUPFAM" id="SSF53474">
    <property type="entry name" value="alpha/beta-Hydrolases"/>
    <property type="match status" value="1"/>
</dbReference>
<sequence>MSAASRGQHDFFYTARDGLKLHARVYGTPSPGTWPAVCLPGLTRNARDFEALARILSTDEKRPRQVIAFDYRGRGQSSRDPNWENYAVPVEADDVAAGLTALDVEHAGFIGTSRGGLIVMALAAIRPALIKAAVLNDIGPVIEGAGLAHIRSYLENAPRPASMEEAVRLQRAVHGGAFSALTQEDWERHTRALYTIGANGRPIADFDPRLLKTLKLVDLSNPLPALWPQFEGLRSVPVLALRGENSKLLSRETLDEMERRHPALEALTVDGQGHAPLLETGDLPRRIGAFLTKAERAGRR</sequence>